<dbReference type="AlphaFoldDB" id="A0A7K1J7S1"/>
<keyword evidence="1" id="KW-1133">Transmembrane helix</keyword>
<reference evidence="2 3" key="1">
    <citation type="submission" date="2019-09" db="EMBL/GenBank/DDBJ databases">
        <title>Bifidobacterium canis sp. nov., isolated from the digestive tract of German Shepherd dog puppy.</title>
        <authorList>
            <person name="Bunesova V."/>
        </authorList>
    </citation>
    <scope>NUCLEOTIDE SEQUENCE [LARGE SCALE GENOMIC DNA]</scope>
    <source>
        <strain evidence="2 3">GSD1FS</strain>
    </source>
</reference>
<name>A0A7K1J7S1_9BIFI</name>
<accession>A0A7K1J7S1</accession>
<keyword evidence="1" id="KW-0812">Transmembrane</keyword>
<comment type="caution">
    <text evidence="2">The sequence shown here is derived from an EMBL/GenBank/DDBJ whole genome shotgun (WGS) entry which is preliminary data.</text>
</comment>
<proteinExistence type="predicted"/>
<feature type="transmembrane region" description="Helical" evidence="1">
    <location>
        <begin position="12"/>
        <end position="32"/>
    </location>
</feature>
<dbReference type="Proteomes" id="UP000487882">
    <property type="component" value="Unassembled WGS sequence"/>
</dbReference>
<dbReference type="EMBL" id="WNLP01000013">
    <property type="protein sequence ID" value="MUH60525.1"/>
    <property type="molecule type" value="Genomic_DNA"/>
</dbReference>
<keyword evidence="1" id="KW-0472">Membrane</keyword>
<evidence type="ECO:0000313" key="3">
    <source>
        <dbReference type="Proteomes" id="UP000487882"/>
    </source>
</evidence>
<evidence type="ECO:0000313" key="2">
    <source>
        <dbReference type="EMBL" id="MUH60525.1"/>
    </source>
</evidence>
<gene>
    <name evidence="2" type="ORF">GSD1FS_1900</name>
</gene>
<protein>
    <submittedName>
        <fullName evidence="2">Uncharacterized protein</fullName>
    </submittedName>
</protein>
<evidence type="ECO:0000256" key="1">
    <source>
        <dbReference type="SAM" id="Phobius"/>
    </source>
</evidence>
<organism evidence="2 3">
    <name type="scientific">Bifidobacterium canis</name>
    <dbReference type="NCBI Taxonomy" id="2610880"/>
    <lineage>
        <taxon>Bacteria</taxon>
        <taxon>Bacillati</taxon>
        <taxon>Actinomycetota</taxon>
        <taxon>Actinomycetes</taxon>
        <taxon>Bifidobacteriales</taxon>
        <taxon>Bifidobacteriaceae</taxon>
        <taxon>Bifidobacterium</taxon>
    </lineage>
</organism>
<keyword evidence="3" id="KW-1185">Reference proteome</keyword>
<feature type="transmembrane region" description="Helical" evidence="1">
    <location>
        <begin position="44"/>
        <end position="65"/>
    </location>
</feature>
<sequence>MKTADDDSPGIVGCIFIAVTSILLLMTIWALIKHGAWREVFTSWNCWILATVVSLPAPIGLTLRGRFGGKRHSRR</sequence>